<keyword evidence="1" id="KW-1133">Transmembrane helix</keyword>
<organism evidence="2">
    <name type="scientific">Spironucleus salmonicida</name>
    <dbReference type="NCBI Taxonomy" id="348837"/>
    <lineage>
        <taxon>Eukaryota</taxon>
        <taxon>Metamonada</taxon>
        <taxon>Diplomonadida</taxon>
        <taxon>Hexamitidae</taxon>
        <taxon>Hexamitinae</taxon>
        <taxon>Spironucleus</taxon>
    </lineage>
</organism>
<dbReference type="EMBL" id="AUWU02000004">
    <property type="protein sequence ID" value="KAH0573946.1"/>
    <property type="molecule type" value="Genomic_DNA"/>
</dbReference>
<dbReference type="VEuPathDB" id="GiardiaDB:SS50377_23889"/>
<evidence type="ECO:0000313" key="2">
    <source>
        <dbReference type="EMBL" id="EST48364.1"/>
    </source>
</evidence>
<feature type="transmembrane region" description="Helical" evidence="1">
    <location>
        <begin position="308"/>
        <end position="331"/>
    </location>
</feature>
<proteinExistence type="predicted"/>
<evidence type="ECO:0000313" key="5">
    <source>
        <dbReference type="Proteomes" id="UP000018208"/>
    </source>
</evidence>
<dbReference type="AlphaFoldDB" id="V6M4S9"/>
<name>V6M4S9_9EUKA</name>
<reference evidence="2 3" key="1">
    <citation type="journal article" date="2014" name="PLoS Genet.">
        <title>The Genome of Spironucleus salmonicida Highlights a Fish Pathogen Adapted to Fluctuating Environments.</title>
        <authorList>
            <person name="Xu F."/>
            <person name="Jerlstrom-Hultqvist J."/>
            <person name="Einarsson E."/>
            <person name="Astvaldsson A."/>
            <person name="Svard S.G."/>
            <person name="Andersson J.O."/>
        </authorList>
    </citation>
    <scope>NUCLEOTIDE SEQUENCE</scope>
    <source>
        <strain evidence="3">ATCC 50377</strain>
    </source>
</reference>
<keyword evidence="1" id="KW-0472">Membrane</keyword>
<keyword evidence="1 2" id="KW-0812">Transmembrane</keyword>
<feature type="transmembrane region" description="Helical" evidence="1">
    <location>
        <begin position="183"/>
        <end position="204"/>
    </location>
</feature>
<feature type="transmembrane region" description="Helical" evidence="1">
    <location>
        <begin position="145"/>
        <end position="162"/>
    </location>
</feature>
<feature type="transmembrane region" description="Helical" evidence="1">
    <location>
        <begin position="37"/>
        <end position="58"/>
    </location>
</feature>
<reference evidence="3" key="2">
    <citation type="submission" date="2020-12" db="EMBL/GenBank/DDBJ databases">
        <title>New Spironucleus salmonicida genome in near-complete chromosomes.</title>
        <authorList>
            <person name="Xu F."/>
            <person name="Kurt Z."/>
            <person name="Jimenez-Gonzalez A."/>
            <person name="Astvaldsson A."/>
            <person name="Andersson J.O."/>
            <person name="Svard S.G."/>
        </authorList>
    </citation>
    <scope>NUCLEOTIDE SEQUENCE</scope>
    <source>
        <strain evidence="3">ATCC 50377</strain>
    </source>
</reference>
<feature type="transmembrane region" description="Helical" evidence="1">
    <location>
        <begin position="259"/>
        <end position="275"/>
    </location>
</feature>
<feature type="transmembrane region" description="Helical" evidence="1">
    <location>
        <begin position="119"/>
        <end position="139"/>
    </location>
</feature>
<feature type="transmembrane region" description="Helical" evidence="1">
    <location>
        <begin position="5"/>
        <end position="25"/>
    </location>
</feature>
<dbReference type="EMBL" id="KI545990">
    <property type="protein sequence ID" value="EST48364.1"/>
    <property type="molecule type" value="Genomic_DNA"/>
</dbReference>
<evidence type="ECO:0000256" key="1">
    <source>
        <dbReference type="SAM" id="Phobius"/>
    </source>
</evidence>
<keyword evidence="5" id="KW-1185">Reference proteome</keyword>
<protein>
    <submittedName>
        <fullName evidence="2">Transmembrane domain-containing protein</fullName>
    </submittedName>
</protein>
<evidence type="ECO:0000313" key="3">
    <source>
        <dbReference type="EMBL" id="KAH0573946.1"/>
    </source>
</evidence>
<evidence type="ECO:0000313" key="4">
    <source>
        <dbReference type="EMBL" id="KAH0573954.1"/>
    </source>
</evidence>
<gene>
    <name evidence="2" type="ORF">SS50377_11458</name>
    <name evidence="3" type="ORF">SS50377_23881</name>
    <name evidence="4" type="ORF">SS50377_23889</name>
</gene>
<dbReference type="Proteomes" id="UP000018208">
    <property type="component" value="Unassembled WGS sequence"/>
</dbReference>
<dbReference type="VEuPathDB" id="GiardiaDB:SS50377_23881"/>
<feature type="transmembrane region" description="Helical" evidence="1">
    <location>
        <begin position="70"/>
        <end position="89"/>
    </location>
</feature>
<feature type="transmembrane region" description="Helical" evidence="1">
    <location>
        <begin position="287"/>
        <end position="302"/>
    </location>
</feature>
<accession>V6M4S9</accession>
<dbReference type="EMBL" id="AUWU02000004">
    <property type="protein sequence ID" value="KAH0573954.1"/>
    <property type="molecule type" value="Genomic_DNA"/>
</dbReference>
<feature type="transmembrane region" description="Helical" evidence="1">
    <location>
        <begin position="95"/>
        <end position="112"/>
    </location>
</feature>
<sequence length="358" mass="39448">MTDSLFTHIMFFLLTASSTGYLFGFTLLEKNLGMSKFTFTTAAVGFATSGLVFHLGLLDKMVRKLSLRPVLWIAMAIQQAGLTLCQFPAVHPLNYIAALLTSCGCCMLYSALFYLYGNFMYFGVVSSIAFAASTTFFYFSALSQYYLIGLQLLSVTSLALFFPKYPSSYWQQEKRKLLHKSQVLTLAVFGSIFSKNLMTVSYFSFDKSQLVFSLGLASSVLSGLFLFNLRVGMVIFASMAVVSCILNVFNNVILIQLGFYLANIAAGGFISGAMALNSQENVMRDNGLIYLALICGNISGFLEKIDRIWYQACYEVCMVLIVVGMAGVFMVDTVEKASVEEGTRESGQEDLNLGVAQE</sequence>